<dbReference type="EMBL" id="MWML01000798">
    <property type="protein sequence ID" value="TCG02736.1"/>
    <property type="molecule type" value="Genomic_DNA"/>
</dbReference>
<dbReference type="AlphaFoldDB" id="A0A4R0WYG7"/>
<comment type="caution">
    <text evidence="2">The sequence shown here is derived from an EMBL/GenBank/DDBJ whole genome shotgun (WGS) entry which is preliminary data.</text>
</comment>
<name>A0A4R0WYG7_9BURK</name>
<feature type="region of interest" description="Disordered" evidence="1">
    <location>
        <begin position="87"/>
        <end position="111"/>
    </location>
</feature>
<dbReference type="Proteomes" id="UP000294200">
    <property type="component" value="Unassembled WGS sequence"/>
</dbReference>
<dbReference type="SUPFAM" id="SSF160930">
    <property type="entry name" value="FlhC-like"/>
    <property type="match status" value="1"/>
</dbReference>
<sequence>MHRLHATVYACSIGPATAMGANPAEALIATNDVYDRLFGGNRVIMPDRGWNLIRSMAARRSPHHRAVPHVQHALDVVSTTTRRSKCTVASRVRHATSNSVQKNVRRGGQTVTPDTKSLLQELPAGL</sequence>
<organism evidence="2 3">
    <name type="scientific">Paraburkholderia steynii</name>
    <dbReference type="NCBI Taxonomy" id="1245441"/>
    <lineage>
        <taxon>Bacteria</taxon>
        <taxon>Pseudomonadati</taxon>
        <taxon>Pseudomonadota</taxon>
        <taxon>Betaproteobacteria</taxon>
        <taxon>Burkholderiales</taxon>
        <taxon>Burkholderiaceae</taxon>
        <taxon>Paraburkholderia</taxon>
    </lineage>
</organism>
<evidence type="ECO:0000313" key="3">
    <source>
        <dbReference type="Proteomes" id="UP000294200"/>
    </source>
</evidence>
<reference evidence="2 3" key="1">
    <citation type="submission" date="2017-02" db="EMBL/GenBank/DDBJ databases">
        <title>Paraburkholderia sophoroidis sp. nov. and Paraburkholderia steynii sp. nov. rhizobial symbionts of the fynbos legume Hypocalyptus sophoroides.</title>
        <authorList>
            <person name="Steenkamp E.T."/>
            <person name="Beukes C.W."/>
            <person name="Van Zyl E."/>
            <person name="Avontuur J."/>
            <person name="Chan W.Y."/>
            <person name="Hassen A."/>
            <person name="Palmer M."/>
            <person name="Mthombeni L."/>
            <person name="Phalane F."/>
            <person name="Sereme K."/>
            <person name="Venter S.N."/>
        </authorList>
    </citation>
    <scope>NUCLEOTIDE SEQUENCE [LARGE SCALE GENOMIC DNA]</scope>
    <source>
        <strain evidence="2 3">HC1.1ba</strain>
    </source>
</reference>
<protein>
    <submittedName>
        <fullName evidence="2">Uncharacterized protein</fullName>
    </submittedName>
</protein>
<evidence type="ECO:0000256" key="1">
    <source>
        <dbReference type="SAM" id="MobiDB-lite"/>
    </source>
</evidence>
<proteinExistence type="predicted"/>
<accession>A0A4R0WYG7</accession>
<keyword evidence="3" id="KW-1185">Reference proteome</keyword>
<feature type="non-terminal residue" evidence="2">
    <location>
        <position position="126"/>
    </location>
</feature>
<evidence type="ECO:0000313" key="2">
    <source>
        <dbReference type="EMBL" id="TCG02736.1"/>
    </source>
</evidence>
<gene>
    <name evidence="2" type="ORF">BZM27_53615</name>
</gene>